<reference evidence="2" key="1">
    <citation type="submission" date="2023-06" db="EMBL/GenBank/DDBJ databases">
        <title>Reference genome for the Northern bat (Eptesicus nilssonii), a most northern bat species.</title>
        <authorList>
            <person name="Laine V.N."/>
            <person name="Pulliainen A.T."/>
            <person name="Lilley T.M."/>
        </authorList>
    </citation>
    <scope>NUCLEOTIDE SEQUENCE</scope>
    <source>
        <strain evidence="2">BLF_Eptnil</strain>
        <tissue evidence="2">Kidney</tissue>
    </source>
</reference>
<evidence type="ECO:0000256" key="1">
    <source>
        <dbReference type="SAM" id="MobiDB-lite"/>
    </source>
</evidence>
<organism evidence="2 3">
    <name type="scientific">Cnephaeus nilssonii</name>
    <name type="common">Northern bat</name>
    <name type="synonym">Eptesicus nilssonii</name>
    <dbReference type="NCBI Taxonomy" id="3371016"/>
    <lineage>
        <taxon>Eukaryota</taxon>
        <taxon>Metazoa</taxon>
        <taxon>Chordata</taxon>
        <taxon>Craniata</taxon>
        <taxon>Vertebrata</taxon>
        <taxon>Euteleostomi</taxon>
        <taxon>Mammalia</taxon>
        <taxon>Eutheria</taxon>
        <taxon>Laurasiatheria</taxon>
        <taxon>Chiroptera</taxon>
        <taxon>Yangochiroptera</taxon>
        <taxon>Vespertilionidae</taxon>
        <taxon>Cnephaeus</taxon>
    </lineage>
</organism>
<dbReference type="EMBL" id="JAULJE010000003">
    <property type="protein sequence ID" value="KAK1345043.1"/>
    <property type="molecule type" value="Genomic_DNA"/>
</dbReference>
<feature type="region of interest" description="Disordered" evidence="1">
    <location>
        <begin position="638"/>
        <end position="661"/>
    </location>
</feature>
<comment type="caution">
    <text evidence="2">The sequence shown here is derived from an EMBL/GenBank/DDBJ whole genome shotgun (WGS) entry which is preliminary data.</text>
</comment>
<evidence type="ECO:0000313" key="2">
    <source>
        <dbReference type="EMBL" id="KAK1345043.1"/>
    </source>
</evidence>
<feature type="compositionally biased region" description="Low complexity" evidence="1">
    <location>
        <begin position="734"/>
        <end position="745"/>
    </location>
</feature>
<accession>A0AA40LV74</accession>
<proteinExistence type="predicted"/>
<evidence type="ECO:0000313" key="3">
    <source>
        <dbReference type="Proteomes" id="UP001177744"/>
    </source>
</evidence>
<keyword evidence="3" id="KW-1185">Reference proteome</keyword>
<name>A0AA40LV74_CNENI</name>
<dbReference type="AlphaFoldDB" id="A0AA40LV74"/>
<feature type="region of interest" description="Disordered" evidence="1">
    <location>
        <begin position="519"/>
        <end position="579"/>
    </location>
</feature>
<dbReference type="Proteomes" id="UP001177744">
    <property type="component" value="Unassembled WGS sequence"/>
</dbReference>
<feature type="region of interest" description="Disordered" evidence="1">
    <location>
        <begin position="724"/>
        <end position="773"/>
    </location>
</feature>
<protein>
    <submittedName>
        <fullName evidence="2">Uncharacterized protein</fullName>
    </submittedName>
</protein>
<gene>
    <name evidence="2" type="ORF">QTO34_013747</name>
</gene>
<feature type="compositionally biased region" description="Gly residues" evidence="1">
    <location>
        <begin position="750"/>
        <end position="761"/>
    </location>
</feature>
<sequence length="809" mass="84896">MLIPTLLDDFEGFKSSVKKVTAEVTEITREPELEVEFGDVTKLLKLGLSPIGTSIGTSIGLTGHEPVATSRSWASWYRLSMDVQRPEWSGSEPTAVEQQRAYRAAEAATRALAGPGYLNLEWPWAAGQPPSKACLHLGLALGSWGAEGTAEAGTQTNMQIDRTFAMPAIGQEARGAGLGVAGVADWAGGTLSSRRQRQLKLSICAMAVLRHIRGLWSSELTSHRGPSKVGELGACSLRHQAFRKPPAGRRLPKGLVHQRTGTQLPCDRKQKRGSWIIQNEVFLKNMKQMGFPALLNIINTIIHFYKQKNSRTKVWAWPQAVALGSAAPASLLRIAGADPQWFPEIRAGSPLVPKARKASARGFPGLGLGGTQRPCNGFLVGVVGGCGLVGGRGLGVAKGFRGPTCPEAGHQGSTPGLVAVPWHAGHVGQDSRTWIRGQSLEPWEGAQVLALWIDIKFQDKKAPAELLAVFGGFIIPSGCFLENHKLKIAVECCIPLPETLLLWCRGGQDPGLTCAAPAAKGVRPDRCHGRPGPATDLRSTSRCVRPDRHHGGPGPAPDLQHSPAPLPVSTQGPPKPPCQLGKASWSLSLSTLQASPAHECNLLLSIHDPLRPGAPGPGAGDPREDLGTPGGGVGGAFSALPVIPGRDRRTPGRGPTAGDAGASLTHREALVADAAHGEAVVAGVHSPGQHLVQVHVGALVQPRTPRPAHARGQRRLPCLLPSGAAAAQRRRRAPGAGAAQLGPAAHSEPGGRGLEGAGRAGGAPRWSAHLSQPAQAQVKLVDAGAATRRPGRPPVHTLLGSGWVVRVVA</sequence>